<organism evidence="1 2">
    <name type="scientific">Desulforudis audaxviator (strain MP104C)</name>
    <dbReference type="NCBI Taxonomy" id="477974"/>
    <lineage>
        <taxon>Bacteria</taxon>
        <taxon>Bacillati</taxon>
        <taxon>Bacillota</taxon>
        <taxon>Clostridia</taxon>
        <taxon>Thermoanaerobacterales</taxon>
        <taxon>Candidatus Desulforudaceae</taxon>
        <taxon>Candidatus Desulforudis</taxon>
    </lineage>
</organism>
<dbReference type="AlphaFoldDB" id="B1I4V8"/>
<reference evidence="2" key="1">
    <citation type="submission" date="2007-10" db="EMBL/GenBank/DDBJ databases">
        <title>Complete sequence of chromosome of Desulforudis audaxviator MP104C.</title>
        <authorList>
            <person name="Copeland A."/>
            <person name="Lucas S."/>
            <person name="Lapidus A."/>
            <person name="Barry K."/>
            <person name="Glavina del Rio T."/>
            <person name="Dalin E."/>
            <person name="Tice H."/>
            <person name="Bruce D."/>
            <person name="Pitluck S."/>
            <person name="Lowry S.R."/>
            <person name="Larimer F."/>
            <person name="Land M.L."/>
            <person name="Hauser L."/>
            <person name="Kyrpides N."/>
            <person name="Ivanova N.N."/>
            <person name="Richardson P."/>
        </authorList>
    </citation>
    <scope>NUCLEOTIDE SEQUENCE [LARGE SCALE GENOMIC DNA]</scope>
    <source>
        <strain evidence="2">MP104C</strain>
    </source>
</reference>
<dbReference type="KEGG" id="dau:Daud_1523"/>
<dbReference type="RefSeq" id="WP_012302608.1">
    <property type="nucleotide sequence ID" value="NC_010424.1"/>
</dbReference>
<dbReference type="Proteomes" id="UP000008544">
    <property type="component" value="Chromosome"/>
</dbReference>
<dbReference type="OrthoDB" id="1806598at2"/>
<dbReference type="HOGENOM" id="CLU_1701403_0_0_9"/>
<evidence type="ECO:0008006" key="3">
    <source>
        <dbReference type="Google" id="ProtNLM"/>
    </source>
</evidence>
<reference evidence="1 2" key="2">
    <citation type="journal article" date="2008" name="Science">
        <title>Environmental genomics reveals a single-species ecosystem deep within Earth.</title>
        <authorList>
            <person name="Chivian D."/>
            <person name="Brodie E.L."/>
            <person name="Alm E.J."/>
            <person name="Culley D.E."/>
            <person name="Dehal P.S."/>
            <person name="Desantis T.Z."/>
            <person name="Gihring T.M."/>
            <person name="Lapidus A."/>
            <person name="Lin L.H."/>
            <person name="Lowry S.R."/>
            <person name="Moser D.P."/>
            <person name="Richardson P.M."/>
            <person name="Southam G."/>
            <person name="Wanger G."/>
            <person name="Pratt L.M."/>
            <person name="Andersen G.L."/>
            <person name="Hazen T.C."/>
            <person name="Brockman F.J."/>
            <person name="Arkin A.P."/>
            <person name="Onstott T.C."/>
        </authorList>
    </citation>
    <scope>NUCLEOTIDE SEQUENCE [LARGE SCALE GENOMIC DNA]</scope>
    <source>
        <strain evidence="1 2">MP104C</strain>
    </source>
</reference>
<sequence>MKRYLIYGLILAGLGLLVFFRPVILGGQAGHYGGQAGDEQDIERVIERAVGSLDYTQARDRAELERILAGIYTDPALGTVTEAVWDQWRTDNVNPASILRWTDFWIGKDRARVTADLYFRDWTDNAEFSGEGRWDLVRTGSGWRIADFEYRWGY</sequence>
<dbReference type="eggNOG" id="ENOG50335FB">
    <property type="taxonomic scope" value="Bacteria"/>
</dbReference>
<keyword evidence="2" id="KW-1185">Reference proteome</keyword>
<evidence type="ECO:0000313" key="2">
    <source>
        <dbReference type="Proteomes" id="UP000008544"/>
    </source>
</evidence>
<name>B1I4V8_DESAP</name>
<proteinExistence type="predicted"/>
<dbReference type="EMBL" id="CP000860">
    <property type="protein sequence ID" value="ACA60026.1"/>
    <property type="molecule type" value="Genomic_DNA"/>
</dbReference>
<gene>
    <name evidence="1" type="ordered locus">Daud_1523</name>
</gene>
<evidence type="ECO:0000313" key="1">
    <source>
        <dbReference type="EMBL" id="ACA60026.1"/>
    </source>
</evidence>
<protein>
    <recommendedName>
        <fullName evidence="3">DUF4829 domain-containing protein</fullName>
    </recommendedName>
</protein>
<accession>B1I4V8</accession>